<evidence type="ECO:0000256" key="7">
    <source>
        <dbReference type="SAM" id="MobiDB-lite"/>
    </source>
</evidence>
<dbReference type="SUPFAM" id="SSF53067">
    <property type="entry name" value="Actin-like ATPase domain"/>
    <property type="match status" value="1"/>
</dbReference>
<keyword evidence="4" id="KW-0346">Stress response</keyword>
<keyword evidence="3 6" id="KW-0067">ATP-binding</keyword>
<feature type="compositionally biased region" description="Gly residues" evidence="7">
    <location>
        <begin position="380"/>
        <end position="390"/>
    </location>
</feature>
<accession>A0ABW1J6Q7</accession>
<evidence type="ECO:0000256" key="2">
    <source>
        <dbReference type="ARBA" id="ARBA00022741"/>
    </source>
</evidence>
<evidence type="ECO:0000256" key="5">
    <source>
        <dbReference type="ARBA" id="ARBA00023186"/>
    </source>
</evidence>
<dbReference type="Pfam" id="PF00012">
    <property type="entry name" value="HSP70"/>
    <property type="match status" value="1"/>
</dbReference>
<evidence type="ECO:0000256" key="6">
    <source>
        <dbReference type="RuleBase" id="RU003322"/>
    </source>
</evidence>
<dbReference type="EMBL" id="JBHSQW010000035">
    <property type="protein sequence ID" value="MFC5996035.1"/>
    <property type="molecule type" value="Genomic_DNA"/>
</dbReference>
<evidence type="ECO:0000256" key="1">
    <source>
        <dbReference type="ARBA" id="ARBA00007381"/>
    </source>
</evidence>
<evidence type="ECO:0000313" key="8">
    <source>
        <dbReference type="EMBL" id="MFC5996035.1"/>
    </source>
</evidence>
<comment type="similarity">
    <text evidence="1 6">Belongs to the heat shock protein 70 family.</text>
</comment>
<dbReference type="InterPro" id="IPR013126">
    <property type="entry name" value="Hsp_70_fam"/>
</dbReference>
<reference evidence="9" key="1">
    <citation type="journal article" date="2019" name="Int. J. Syst. Evol. Microbiol.">
        <title>The Global Catalogue of Microorganisms (GCM) 10K type strain sequencing project: providing services to taxonomists for standard genome sequencing and annotation.</title>
        <authorList>
            <consortium name="The Broad Institute Genomics Platform"/>
            <consortium name="The Broad Institute Genome Sequencing Center for Infectious Disease"/>
            <person name="Wu L."/>
            <person name="Ma J."/>
        </authorList>
    </citation>
    <scope>NUCLEOTIDE SEQUENCE [LARGE SCALE GENOMIC DNA]</scope>
    <source>
        <strain evidence="9">CCM 8391</strain>
    </source>
</reference>
<proteinExistence type="inferred from homology"/>
<organism evidence="8 9">
    <name type="scientific">Pseudonocardia hispaniensis</name>
    <dbReference type="NCBI Taxonomy" id="904933"/>
    <lineage>
        <taxon>Bacteria</taxon>
        <taxon>Bacillati</taxon>
        <taxon>Actinomycetota</taxon>
        <taxon>Actinomycetes</taxon>
        <taxon>Pseudonocardiales</taxon>
        <taxon>Pseudonocardiaceae</taxon>
        <taxon>Pseudonocardia</taxon>
    </lineage>
</organism>
<dbReference type="PRINTS" id="PR01217">
    <property type="entry name" value="PRICHEXTENSN"/>
</dbReference>
<keyword evidence="9" id="KW-1185">Reference proteome</keyword>
<feature type="region of interest" description="Disordered" evidence="7">
    <location>
        <begin position="265"/>
        <end position="287"/>
    </location>
</feature>
<feature type="compositionally biased region" description="Low complexity" evidence="7">
    <location>
        <begin position="397"/>
        <end position="421"/>
    </location>
</feature>
<feature type="compositionally biased region" description="Low complexity" evidence="7">
    <location>
        <begin position="265"/>
        <end position="282"/>
    </location>
</feature>
<evidence type="ECO:0000313" key="9">
    <source>
        <dbReference type="Proteomes" id="UP001596302"/>
    </source>
</evidence>
<dbReference type="InterPro" id="IPR043129">
    <property type="entry name" value="ATPase_NBD"/>
</dbReference>
<dbReference type="Proteomes" id="UP001596302">
    <property type="component" value="Unassembled WGS sequence"/>
</dbReference>
<feature type="compositionally biased region" description="Pro residues" evidence="7">
    <location>
        <begin position="422"/>
        <end position="434"/>
    </location>
</feature>
<dbReference type="InterPro" id="IPR018181">
    <property type="entry name" value="Heat_shock_70_CS"/>
</dbReference>
<dbReference type="PANTHER" id="PTHR19375">
    <property type="entry name" value="HEAT SHOCK PROTEIN 70KDA"/>
    <property type="match status" value="1"/>
</dbReference>
<sequence>LLAGALRRVGLVVTFVAEPQAAAVHYAGAERVEAGARIAVYDLGGGTFDAAVVRKGDPGAGGAGFGLLGRPEGIERLGGVDFDQAVFDHVLAGCPEAFEGLDEADPAVLGAVARVRRECTEAKEALSADTEVTVPVVVPGVQASVRLHRSEFEQMIRPRVEETVAALRRAVDSAGLTPEQLTAVLLVGGSSRIPLVAQLVSEQLGRPVAVDADPKNAIAKGAALAVSPKPTASWPAVSVPPVPGPAAAPVAPEAPRGFAAAGMGAPQGAGAAMPTAWTAQPQPARPPVQPIPHRDAEERAPVQRRGPVGVLVGAGGVLAAAAVTLAVLTWPTASATTSKSGATTGGAVTSVVDAPVDASGVPLAVPPPAPAGYGSADPGVTGGGGAGTVGGVPNARPAAQQAGAGAPAPGQGSSAASVQPPASVPPNTNPPPHNQPSTPTSAGDTGTPPPPPPNTNPEPPPPNTSPEPPPPNTSPEPPPPPNTNPQPGGSGSTEGGVTTTAASAPTSPADGPAT</sequence>
<evidence type="ECO:0000256" key="3">
    <source>
        <dbReference type="ARBA" id="ARBA00022840"/>
    </source>
</evidence>
<dbReference type="Gene3D" id="3.90.640.10">
    <property type="entry name" value="Actin, Chain A, domain 4"/>
    <property type="match status" value="1"/>
</dbReference>
<dbReference type="Gene3D" id="3.30.420.40">
    <property type="match status" value="2"/>
</dbReference>
<feature type="compositionally biased region" description="Low complexity" evidence="7">
    <location>
        <begin position="495"/>
        <end position="514"/>
    </location>
</feature>
<evidence type="ECO:0000256" key="4">
    <source>
        <dbReference type="ARBA" id="ARBA00023016"/>
    </source>
</evidence>
<protein>
    <submittedName>
        <fullName evidence="8">Hsp70 family protein</fullName>
    </submittedName>
</protein>
<dbReference type="RefSeq" id="WP_379586489.1">
    <property type="nucleotide sequence ID" value="NZ_JBHSQW010000035.1"/>
</dbReference>
<dbReference type="PROSITE" id="PS01036">
    <property type="entry name" value="HSP70_3"/>
    <property type="match status" value="1"/>
</dbReference>
<feature type="compositionally biased region" description="Pro residues" evidence="7">
    <location>
        <begin position="447"/>
        <end position="484"/>
    </location>
</feature>
<gene>
    <name evidence="8" type="ORF">ACFQE5_17660</name>
</gene>
<feature type="region of interest" description="Disordered" evidence="7">
    <location>
        <begin position="369"/>
        <end position="514"/>
    </location>
</feature>
<feature type="non-terminal residue" evidence="8">
    <location>
        <position position="1"/>
    </location>
</feature>
<comment type="caution">
    <text evidence="8">The sequence shown here is derived from an EMBL/GenBank/DDBJ whole genome shotgun (WGS) entry which is preliminary data.</text>
</comment>
<name>A0ABW1J6Q7_9PSEU</name>
<keyword evidence="2 6" id="KW-0547">Nucleotide-binding</keyword>
<keyword evidence="5" id="KW-0143">Chaperone</keyword>
<feature type="compositionally biased region" description="Low complexity" evidence="7">
    <location>
        <begin position="435"/>
        <end position="446"/>
    </location>
</feature>